<sequence length="106" mass="11073">MPKYVLVYHGSPRFETKEAGENHMVQWRSWSQGLGDALIDPGMPVGPSMTVLSDGSVSEGGGANPAVGITILEAPSMSEAITMVQGCPHLSAGGTIEVAEAMNIEM</sequence>
<organism evidence="1 2">
    <name type="scientific">Roseibium algae</name>
    <dbReference type="NCBI Taxonomy" id="3123038"/>
    <lineage>
        <taxon>Bacteria</taxon>
        <taxon>Pseudomonadati</taxon>
        <taxon>Pseudomonadota</taxon>
        <taxon>Alphaproteobacteria</taxon>
        <taxon>Hyphomicrobiales</taxon>
        <taxon>Stappiaceae</taxon>
        <taxon>Roseibium</taxon>
    </lineage>
</organism>
<evidence type="ECO:0008006" key="3">
    <source>
        <dbReference type="Google" id="ProtNLM"/>
    </source>
</evidence>
<dbReference type="RefSeq" id="WP_340272750.1">
    <property type="nucleotide sequence ID" value="NZ_JBAKIA010000002.1"/>
</dbReference>
<dbReference type="InterPro" id="IPR011008">
    <property type="entry name" value="Dimeric_a/b-barrel"/>
</dbReference>
<evidence type="ECO:0000313" key="2">
    <source>
        <dbReference type="Proteomes" id="UP001385499"/>
    </source>
</evidence>
<dbReference type="SUPFAM" id="SSF54909">
    <property type="entry name" value="Dimeric alpha+beta barrel"/>
    <property type="match status" value="1"/>
</dbReference>
<accession>A0ABU8THH2</accession>
<evidence type="ECO:0000313" key="1">
    <source>
        <dbReference type="EMBL" id="MEJ8473191.1"/>
    </source>
</evidence>
<reference evidence="1 2" key="1">
    <citation type="submission" date="2024-02" db="EMBL/GenBank/DDBJ databases">
        <title>Roseibium algae sp. nov., isolated from marine alga (Grateloupia sp.), showing potential in myo-inositol conversion.</title>
        <authorList>
            <person name="Wang Y."/>
        </authorList>
    </citation>
    <scope>NUCLEOTIDE SEQUENCE [LARGE SCALE GENOMIC DNA]</scope>
    <source>
        <strain evidence="1 2">H3510</strain>
    </source>
</reference>
<keyword evidence="2" id="KW-1185">Reference proteome</keyword>
<name>A0ABU8THH2_9HYPH</name>
<gene>
    <name evidence="1" type="ORF">V6575_03765</name>
</gene>
<comment type="caution">
    <text evidence="1">The sequence shown here is derived from an EMBL/GenBank/DDBJ whole genome shotgun (WGS) entry which is preliminary data.</text>
</comment>
<proteinExistence type="predicted"/>
<dbReference type="Proteomes" id="UP001385499">
    <property type="component" value="Unassembled WGS sequence"/>
</dbReference>
<protein>
    <recommendedName>
        <fullName evidence="3">YCII-related domain-containing protein</fullName>
    </recommendedName>
</protein>
<dbReference type="EMBL" id="JBAKIA010000002">
    <property type="protein sequence ID" value="MEJ8473191.1"/>
    <property type="molecule type" value="Genomic_DNA"/>
</dbReference>